<protein>
    <submittedName>
        <fullName evidence="10">Uncharacterized protein</fullName>
    </submittedName>
</protein>
<evidence type="ECO:0000256" key="2">
    <source>
        <dbReference type="ARBA" id="ARBA00004613"/>
    </source>
</evidence>
<dbReference type="AlphaFoldDB" id="A0A671TIL7"/>
<dbReference type="Proteomes" id="UP000472265">
    <property type="component" value="Chromosome 3"/>
</dbReference>
<keyword evidence="6" id="KW-0372">Hormone</keyword>
<feature type="domain" description="Pro-opiomelanocortin N-terminal" evidence="9">
    <location>
        <begin position="26"/>
        <end position="74"/>
    </location>
</feature>
<evidence type="ECO:0000259" key="9">
    <source>
        <dbReference type="SMART" id="SM01364"/>
    </source>
</evidence>
<dbReference type="GO" id="GO:0005576">
    <property type="term" value="C:extracellular region"/>
    <property type="evidence" value="ECO:0007669"/>
    <property type="project" value="UniProtKB-SubCell"/>
</dbReference>
<reference evidence="10" key="1">
    <citation type="submission" date="2021-04" db="EMBL/GenBank/DDBJ databases">
        <authorList>
            <consortium name="Wellcome Sanger Institute Data Sharing"/>
        </authorList>
    </citation>
    <scope>NUCLEOTIDE SEQUENCE [LARGE SCALE GENOMIC DNA]</scope>
</reference>
<evidence type="ECO:0000256" key="7">
    <source>
        <dbReference type="ARBA" id="ARBA00022729"/>
    </source>
</evidence>
<dbReference type="Pfam" id="PF08384">
    <property type="entry name" value="NPP"/>
    <property type="match status" value="1"/>
</dbReference>
<reference evidence="10" key="3">
    <citation type="submission" date="2025-09" db="UniProtKB">
        <authorList>
            <consortium name="Ensembl"/>
        </authorList>
    </citation>
    <scope>IDENTIFICATION</scope>
</reference>
<sequence length="172" mass="19588">KERGVVIGRSPQIESSIGFLIGQRVKHFGSAFARDLRTQTTSTTFPSTCIKLCGSDVTAETPIVTGDAHLQLLPPPDPEPLHSLSLLSSLSSPQAKRSYSMKHFHWVEPVRWKRRPVKINTSNGVEEESVETFPREMRTVLHDNRRHRNPPHQKHDFDLRPHLDSPLLLLHR</sequence>
<keyword evidence="7" id="KW-0732">Signal</keyword>
<evidence type="ECO:0000256" key="4">
    <source>
        <dbReference type="ARBA" id="ARBA00022525"/>
    </source>
</evidence>
<evidence type="ECO:0000256" key="1">
    <source>
        <dbReference type="ARBA" id="ARBA00002965"/>
    </source>
</evidence>
<evidence type="ECO:0000256" key="6">
    <source>
        <dbReference type="ARBA" id="ARBA00022702"/>
    </source>
</evidence>
<comment type="subcellular location">
    <subcellularLocation>
        <location evidence="2">Secreted</location>
    </subcellularLocation>
</comment>
<evidence type="ECO:0000256" key="5">
    <source>
        <dbReference type="ARBA" id="ARBA00022685"/>
    </source>
</evidence>
<evidence type="ECO:0000259" key="8">
    <source>
        <dbReference type="SMART" id="SM01363"/>
    </source>
</evidence>
<comment type="similarity">
    <text evidence="3">Belongs to the POMC family.</text>
</comment>
<dbReference type="InParanoid" id="A0A671TIL7"/>
<dbReference type="SMART" id="SM01364">
    <property type="entry name" value="NPP"/>
    <property type="match status" value="1"/>
</dbReference>
<organism evidence="10 11">
    <name type="scientific">Sparus aurata</name>
    <name type="common">Gilthead sea bream</name>
    <dbReference type="NCBI Taxonomy" id="8175"/>
    <lineage>
        <taxon>Eukaryota</taxon>
        <taxon>Metazoa</taxon>
        <taxon>Chordata</taxon>
        <taxon>Craniata</taxon>
        <taxon>Vertebrata</taxon>
        <taxon>Euteleostomi</taxon>
        <taxon>Actinopterygii</taxon>
        <taxon>Neopterygii</taxon>
        <taxon>Teleostei</taxon>
        <taxon>Neoteleostei</taxon>
        <taxon>Acanthomorphata</taxon>
        <taxon>Eupercaria</taxon>
        <taxon>Spariformes</taxon>
        <taxon>Sparidae</taxon>
        <taxon>Sparus</taxon>
    </lineage>
</organism>
<dbReference type="InterPro" id="IPR050878">
    <property type="entry name" value="POMC-derived_peptides"/>
</dbReference>
<keyword evidence="5" id="KW-0165">Cleavage on pair of basic residues</keyword>
<evidence type="ECO:0000256" key="3">
    <source>
        <dbReference type="ARBA" id="ARBA00005832"/>
    </source>
</evidence>
<dbReference type="Ensembl" id="ENSSAUT00010001956.1">
    <property type="protein sequence ID" value="ENSSAUP00010001883.1"/>
    <property type="gene ID" value="ENSSAUG00010000940.1"/>
</dbReference>
<evidence type="ECO:0000313" key="11">
    <source>
        <dbReference type="Proteomes" id="UP000472265"/>
    </source>
</evidence>
<dbReference type="InterPro" id="IPR013531">
    <property type="entry name" value="Mcrtin_ACTH_cent"/>
</dbReference>
<dbReference type="GO" id="GO:0007218">
    <property type="term" value="P:neuropeptide signaling pathway"/>
    <property type="evidence" value="ECO:0007669"/>
    <property type="project" value="TreeGrafter"/>
</dbReference>
<feature type="domain" description="Pro-opiomelanocortin/corticotropin ACTH central region" evidence="8">
    <location>
        <begin position="98"/>
        <end position="137"/>
    </location>
</feature>
<dbReference type="PANTHER" id="PTHR11416">
    <property type="entry name" value="PRO-OPIOMELANOCORTIN"/>
    <property type="match status" value="1"/>
</dbReference>
<name>A0A671TIL7_SPAAU</name>
<evidence type="ECO:0000313" key="10">
    <source>
        <dbReference type="Ensembl" id="ENSSAUP00010001883.1"/>
    </source>
</evidence>
<accession>A0A671TIL7</accession>
<dbReference type="PRINTS" id="PR00383">
    <property type="entry name" value="MELANOCORTIN"/>
</dbReference>
<comment type="function">
    <text evidence="1">Stimulates the adrenal glands to release cortisol.</text>
</comment>
<keyword evidence="4" id="KW-0964">Secreted</keyword>
<reference evidence="10" key="2">
    <citation type="submission" date="2025-08" db="UniProtKB">
        <authorList>
            <consortium name="Ensembl"/>
        </authorList>
    </citation>
    <scope>IDENTIFICATION</scope>
</reference>
<dbReference type="PANTHER" id="PTHR11416:SF7">
    <property type="entry name" value="PRO-OPIOMELANOCORTIN"/>
    <property type="match status" value="1"/>
</dbReference>
<proteinExistence type="inferred from homology"/>
<dbReference type="InterPro" id="IPR001941">
    <property type="entry name" value="PMOC"/>
</dbReference>
<dbReference type="GeneTree" id="ENSGT00990000212807"/>
<dbReference type="SMART" id="SM01363">
    <property type="entry name" value="ACTH_domain"/>
    <property type="match status" value="1"/>
</dbReference>
<keyword evidence="11" id="KW-1185">Reference proteome</keyword>
<dbReference type="InterPro" id="IPR013593">
    <property type="entry name" value="Melanocortin_N"/>
</dbReference>
<dbReference type="GO" id="GO:0005184">
    <property type="term" value="F:neuropeptide hormone activity"/>
    <property type="evidence" value="ECO:0007669"/>
    <property type="project" value="TreeGrafter"/>
</dbReference>